<name>A0ABQ2AP06_9MICC</name>
<protein>
    <submittedName>
        <fullName evidence="2">Uncharacterized protein</fullName>
    </submittedName>
</protein>
<evidence type="ECO:0000313" key="3">
    <source>
        <dbReference type="Proteomes" id="UP000643279"/>
    </source>
</evidence>
<evidence type="ECO:0000256" key="1">
    <source>
        <dbReference type="SAM" id="Phobius"/>
    </source>
</evidence>
<keyword evidence="1" id="KW-0812">Transmembrane</keyword>
<feature type="transmembrane region" description="Helical" evidence="1">
    <location>
        <begin position="20"/>
        <end position="43"/>
    </location>
</feature>
<gene>
    <name evidence="2" type="ORF">GCM10007170_18380</name>
</gene>
<organism evidence="2 3">
    <name type="scientific">Arthrobacter liuii</name>
    <dbReference type="NCBI Taxonomy" id="1476996"/>
    <lineage>
        <taxon>Bacteria</taxon>
        <taxon>Bacillati</taxon>
        <taxon>Actinomycetota</taxon>
        <taxon>Actinomycetes</taxon>
        <taxon>Micrococcales</taxon>
        <taxon>Micrococcaceae</taxon>
        <taxon>Arthrobacter</taxon>
    </lineage>
</organism>
<accession>A0ABQ2AP06</accession>
<sequence length="211" mass="22351">MSDTGSGSAQSGGSARSKWWSLGTIAGVCTVLALLVAAGQWAFPRAAPDVLAECRKNHPDADGKPVLQERKADADIFLVKGCRDPGLSGVAKDGLWEAKLARYGADTVYQSPINTVEAFTTDCPALGLIFRFSNMGNTNNYRIVVPDESTVLGNSDRPEDIYGLTSVPPQAPEAVKDMTGEALLVFHGPSTSLQAVSCEDLAAVTPRRALR</sequence>
<keyword evidence="3" id="KW-1185">Reference proteome</keyword>
<dbReference type="RefSeq" id="WP_188571315.1">
    <property type="nucleotide sequence ID" value="NZ_BMFW01000006.1"/>
</dbReference>
<comment type="caution">
    <text evidence="2">The sequence shown here is derived from an EMBL/GenBank/DDBJ whole genome shotgun (WGS) entry which is preliminary data.</text>
</comment>
<proteinExistence type="predicted"/>
<keyword evidence="1" id="KW-1133">Transmembrane helix</keyword>
<dbReference type="EMBL" id="BMFW01000006">
    <property type="protein sequence ID" value="GGH94662.1"/>
    <property type="molecule type" value="Genomic_DNA"/>
</dbReference>
<evidence type="ECO:0000313" key="2">
    <source>
        <dbReference type="EMBL" id="GGH94662.1"/>
    </source>
</evidence>
<reference evidence="3" key="1">
    <citation type="journal article" date="2019" name="Int. J. Syst. Evol. Microbiol.">
        <title>The Global Catalogue of Microorganisms (GCM) 10K type strain sequencing project: providing services to taxonomists for standard genome sequencing and annotation.</title>
        <authorList>
            <consortium name="The Broad Institute Genomics Platform"/>
            <consortium name="The Broad Institute Genome Sequencing Center for Infectious Disease"/>
            <person name="Wu L."/>
            <person name="Ma J."/>
        </authorList>
    </citation>
    <scope>NUCLEOTIDE SEQUENCE [LARGE SCALE GENOMIC DNA]</scope>
    <source>
        <strain evidence="3">CGMCC 1.12778</strain>
    </source>
</reference>
<dbReference type="Proteomes" id="UP000643279">
    <property type="component" value="Unassembled WGS sequence"/>
</dbReference>
<keyword evidence="1" id="KW-0472">Membrane</keyword>